<dbReference type="InterPro" id="IPR010281">
    <property type="entry name" value="DUF885"/>
</dbReference>
<dbReference type="EMBL" id="JADKFW010000013">
    <property type="protein sequence ID" value="MBK9718761.1"/>
    <property type="molecule type" value="Genomic_DNA"/>
</dbReference>
<dbReference type="PANTHER" id="PTHR33361:SF15">
    <property type="entry name" value="DUF885 FAMILY LIPOPROTEIN"/>
    <property type="match status" value="1"/>
</dbReference>
<accession>A0A9D7SC88</accession>
<reference evidence="1 2" key="1">
    <citation type="submission" date="2020-10" db="EMBL/GenBank/DDBJ databases">
        <title>Connecting structure to function with the recovery of over 1000 high-quality activated sludge metagenome-assembled genomes encoding full-length rRNA genes using long-read sequencing.</title>
        <authorList>
            <person name="Singleton C.M."/>
            <person name="Petriglieri F."/>
            <person name="Kristensen J.M."/>
            <person name="Kirkegaard R.H."/>
            <person name="Michaelsen T.Y."/>
            <person name="Andersen M.H."/>
            <person name="Karst S.M."/>
            <person name="Dueholm M.S."/>
            <person name="Nielsen P.H."/>
            <person name="Albertsen M."/>
        </authorList>
    </citation>
    <scope>NUCLEOTIDE SEQUENCE [LARGE SCALE GENOMIC DNA]</scope>
    <source>
        <strain evidence="1">Ribe_18-Q3-R11-54_BAT3C.373</strain>
    </source>
</reference>
<name>A0A9D7SC88_9BACT</name>
<evidence type="ECO:0000313" key="1">
    <source>
        <dbReference type="EMBL" id="MBK9718761.1"/>
    </source>
</evidence>
<comment type="caution">
    <text evidence="1">The sequence shown here is derived from an EMBL/GenBank/DDBJ whole genome shotgun (WGS) entry which is preliminary data.</text>
</comment>
<dbReference type="Pfam" id="PF05960">
    <property type="entry name" value="DUF885"/>
    <property type="match status" value="1"/>
</dbReference>
<proteinExistence type="predicted"/>
<sequence>MNDNNKISFNMIKNQLESDIWYRTVFKQHEWDASIYNVSGECDYILNQPYAPLDDRLKLMSQHLANTDDYYKTALNNLKKPTKEHLELAILQNQGGIYFFETTLKDSIKVSNLVDGDREALNSHITKTIQAINSYVVGLKAILQNKDSEFRDYRIGKDLFAQKFKFDLVTDFTPEQIYDKALEDKGKYHQKMFDNANQLWSKYYGKQVMPKDSIQLIQLVLDKIQLQHAQPKDFFDSLTSQVYQLKRFIIEKDLFDFDTVNPPVIVRYMPEYARGVTVASAEFAPPYQDKGSTYYNIDDLSKYSVDRAEGVLKEYNNYASQLLSIHEAIPGHCLQGIYNKKNSKDVLRAVFQNGAMIEGWAVYTEGMMIEEGWGNHSPEMELVHDKLKLRELANVLIDYDIQCLGKDKEYILNLLTKECFQTRAQAEEKYHRATVSQVQLCSYYCGSTAIQALRAEYKKKLGSAYSLKNFHETFLSFGSSPVKYIRERMLN</sequence>
<dbReference type="AlphaFoldDB" id="A0A9D7SC88"/>
<gene>
    <name evidence="1" type="ORF">IPO85_14840</name>
</gene>
<protein>
    <submittedName>
        <fullName evidence="1">DUF885 domain-containing protein</fullName>
    </submittedName>
</protein>
<dbReference type="PANTHER" id="PTHR33361">
    <property type="entry name" value="GLR0591 PROTEIN"/>
    <property type="match status" value="1"/>
</dbReference>
<evidence type="ECO:0000313" key="2">
    <source>
        <dbReference type="Proteomes" id="UP000808349"/>
    </source>
</evidence>
<dbReference type="Proteomes" id="UP000808349">
    <property type="component" value="Unassembled WGS sequence"/>
</dbReference>
<organism evidence="1 2">
    <name type="scientific">Candidatus Defluviibacterium haderslevense</name>
    <dbReference type="NCBI Taxonomy" id="2981993"/>
    <lineage>
        <taxon>Bacteria</taxon>
        <taxon>Pseudomonadati</taxon>
        <taxon>Bacteroidota</taxon>
        <taxon>Saprospiria</taxon>
        <taxon>Saprospirales</taxon>
        <taxon>Saprospiraceae</taxon>
        <taxon>Candidatus Defluviibacterium</taxon>
    </lineage>
</organism>